<feature type="compositionally biased region" description="Low complexity" evidence="1">
    <location>
        <begin position="1666"/>
        <end position="1690"/>
    </location>
</feature>
<organism evidence="3">
    <name type="scientific">Guillardia theta (strain CCMP2712)</name>
    <name type="common">Cryptophyte</name>
    <dbReference type="NCBI Taxonomy" id="905079"/>
    <lineage>
        <taxon>Eukaryota</taxon>
        <taxon>Cryptophyceae</taxon>
        <taxon>Pyrenomonadales</taxon>
        <taxon>Geminigeraceae</taxon>
        <taxon>Guillardia</taxon>
    </lineage>
</organism>
<dbReference type="OMA" id="TRINCTI"/>
<feature type="domain" description="IPT/TIG" evidence="2">
    <location>
        <begin position="1551"/>
        <end position="1642"/>
    </location>
</feature>
<dbReference type="GeneID" id="17308519"/>
<dbReference type="KEGG" id="gtt:GUITHDRAFT_102340"/>
<dbReference type="Proteomes" id="UP000011087">
    <property type="component" value="Unassembled WGS sequence"/>
</dbReference>
<accession>L1JTU4</accession>
<dbReference type="HOGENOM" id="CLU_238066_0_0_1"/>
<reference evidence="5" key="2">
    <citation type="submission" date="2012-11" db="EMBL/GenBank/DDBJ databases">
        <authorList>
            <person name="Kuo A."/>
            <person name="Curtis B.A."/>
            <person name="Tanifuji G."/>
            <person name="Burki F."/>
            <person name="Gruber A."/>
            <person name="Irimia M."/>
            <person name="Maruyama S."/>
            <person name="Arias M.C."/>
            <person name="Ball S.G."/>
            <person name="Gile G.H."/>
            <person name="Hirakawa Y."/>
            <person name="Hopkins J.F."/>
            <person name="Rensing S.A."/>
            <person name="Schmutz J."/>
            <person name="Symeonidi A."/>
            <person name="Elias M."/>
            <person name="Eveleigh R.J."/>
            <person name="Herman E.K."/>
            <person name="Klute M.J."/>
            <person name="Nakayama T."/>
            <person name="Obornik M."/>
            <person name="Reyes-Prieto A."/>
            <person name="Armbrust E.V."/>
            <person name="Aves S.J."/>
            <person name="Beiko R.G."/>
            <person name="Coutinho P."/>
            <person name="Dacks J.B."/>
            <person name="Durnford D.G."/>
            <person name="Fast N.M."/>
            <person name="Green B.R."/>
            <person name="Grisdale C."/>
            <person name="Hempe F."/>
            <person name="Henrissat B."/>
            <person name="Hoppner M.P."/>
            <person name="Ishida K.-I."/>
            <person name="Kim E."/>
            <person name="Koreny L."/>
            <person name="Kroth P.G."/>
            <person name="Liu Y."/>
            <person name="Malik S.-B."/>
            <person name="Maier U.G."/>
            <person name="McRose D."/>
            <person name="Mock T."/>
            <person name="Neilson J.A."/>
            <person name="Onodera N.T."/>
            <person name="Poole A.M."/>
            <person name="Pritham E.J."/>
            <person name="Richards T.A."/>
            <person name="Rocap G."/>
            <person name="Roy S.W."/>
            <person name="Sarai C."/>
            <person name="Schaack S."/>
            <person name="Shirato S."/>
            <person name="Slamovits C.H."/>
            <person name="Spencer D.F."/>
            <person name="Suzuki S."/>
            <person name="Worden A.Z."/>
            <person name="Zauner S."/>
            <person name="Barry K."/>
            <person name="Bell C."/>
            <person name="Bharti A.K."/>
            <person name="Crow J.A."/>
            <person name="Grimwood J."/>
            <person name="Kramer R."/>
            <person name="Lindquist E."/>
            <person name="Lucas S."/>
            <person name="Salamov A."/>
            <person name="McFadden G.I."/>
            <person name="Lane C.E."/>
            <person name="Keeling P.J."/>
            <person name="Gray M.W."/>
            <person name="Grigoriev I.V."/>
            <person name="Archibald J.M."/>
        </authorList>
    </citation>
    <scope>NUCLEOTIDE SEQUENCE</scope>
    <source>
        <strain evidence="5">CCMP2712</strain>
    </source>
</reference>
<evidence type="ECO:0000259" key="2">
    <source>
        <dbReference type="Pfam" id="PF01833"/>
    </source>
</evidence>
<dbReference type="EnsemblProtists" id="EKX51734">
    <property type="protein sequence ID" value="EKX51734"/>
    <property type="gene ID" value="GUITHDRAFT_102340"/>
</dbReference>
<dbReference type="EMBL" id="JH992974">
    <property type="protein sequence ID" value="EKX51734.1"/>
    <property type="molecule type" value="Genomic_DNA"/>
</dbReference>
<reference evidence="3 5" key="1">
    <citation type="journal article" date="2012" name="Nature">
        <title>Algal genomes reveal evolutionary mosaicism and the fate of nucleomorphs.</title>
        <authorList>
            <consortium name="DOE Joint Genome Institute"/>
            <person name="Curtis B.A."/>
            <person name="Tanifuji G."/>
            <person name="Burki F."/>
            <person name="Gruber A."/>
            <person name="Irimia M."/>
            <person name="Maruyama S."/>
            <person name="Arias M.C."/>
            <person name="Ball S.G."/>
            <person name="Gile G.H."/>
            <person name="Hirakawa Y."/>
            <person name="Hopkins J.F."/>
            <person name="Kuo A."/>
            <person name="Rensing S.A."/>
            <person name="Schmutz J."/>
            <person name="Symeonidi A."/>
            <person name="Elias M."/>
            <person name="Eveleigh R.J."/>
            <person name="Herman E.K."/>
            <person name="Klute M.J."/>
            <person name="Nakayama T."/>
            <person name="Obornik M."/>
            <person name="Reyes-Prieto A."/>
            <person name="Armbrust E.V."/>
            <person name="Aves S.J."/>
            <person name="Beiko R.G."/>
            <person name="Coutinho P."/>
            <person name="Dacks J.B."/>
            <person name="Durnford D.G."/>
            <person name="Fast N.M."/>
            <person name="Green B.R."/>
            <person name="Grisdale C.J."/>
            <person name="Hempel F."/>
            <person name="Henrissat B."/>
            <person name="Hoppner M.P."/>
            <person name="Ishida K."/>
            <person name="Kim E."/>
            <person name="Koreny L."/>
            <person name="Kroth P.G."/>
            <person name="Liu Y."/>
            <person name="Malik S.B."/>
            <person name="Maier U.G."/>
            <person name="McRose D."/>
            <person name="Mock T."/>
            <person name="Neilson J.A."/>
            <person name="Onodera N.T."/>
            <person name="Poole A.M."/>
            <person name="Pritham E.J."/>
            <person name="Richards T.A."/>
            <person name="Rocap G."/>
            <person name="Roy S.W."/>
            <person name="Sarai C."/>
            <person name="Schaack S."/>
            <person name="Shirato S."/>
            <person name="Slamovits C.H."/>
            <person name="Spencer D.F."/>
            <person name="Suzuki S."/>
            <person name="Worden A.Z."/>
            <person name="Zauner S."/>
            <person name="Barry K."/>
            <person name="Bell C."/>
            <person name="Bharti A.K."/>
            <person name="Crow J.A."/>
            <person name="Grimwood J."/>
            <person name="Kramer R."/>
            <person name="Lindquist E."/>
            <person name="Lucas S."/>
            <person name="Salamov A."/>
            <person name="McFadden G.I."/>
            <person name="Lane C.E."/>
            <person name="Keeling P.J."/>
            <person name="Gray M.W."/>
            <person name="Grigoriev I.V."/>
            <person name="Archibald J.M."/>
        </authorList>
    </citation>
    <scope>NUCLEOTIDE SEQUENCE</scope>
    <source>
        <strain evidence="3 5">CCMP2712</strain>
    </source>
</reference>
<evidence type="ECO:0000313" key="5">
    <source>
        <dbReference type="Proteomes" id="UP000011087"/>
    </source>
</evidence>
<dbReference type="PaxDb" id="55529-EKX51734"/>
<name>L1JTU4_GUITC</name>
<feature type="region of interest" description="Disordered" evidence="1">
    <location>
        <begin position="1666"/>
        <end position="1701"/>
    </location>
</feature>
<gene>
    <name evidence="3" type="ORF">GUITHDRAFT_102340</name>
</gene>
<reference evidence="4" key="3">
    <citation type="submission" date="2015-06" db="UniProtKB">
        <authorList>
            <consortium name="EnsemblProtists"/>
        </authorList>
    </citation>
    <scope>IDENTIFICATION</scope>
</reference>
<protein>
    <recommendedName>
        <fullName evidence="2">IPT/TIG domain-containing protein</fullName>
    </recommendedName>
</protein>
<evidence type="ECO:0000313" key="3">
    <source>
        <dbReference type="EMBL" id="EKX51734.1"/>
    </source>
</evidence>
<dbReference type="InterPro" id="IPR002909">
    <property type="entry name" value="IPT_dom"/>
</dbReference>
<evidence type="ECO:0000256" key="1">
    <source>
        <dbReference type="SAM" id="MobiDB-lite"/>
    </source>
</evidence>
<evidence type="ECO:0000313" key="4">
    <source>
        <dbReference type="EnsemblProtists" id="EKX51734"/>
    </source>
</evidence>
<dbReference type="Pfam" id="PF01833">
    <property type="entry name" value="TIG"/>
    <property type="match status" value="1"/>
</dbReference>
<keyword evidence="5" id="KW-1185">Reference proteome</keyword>
<proteinExistence type="predicted"/>
<dbReference type="RefSeq" id="XP_005838714.1">
    <property type="nucleotide sequence ID" value="XM_005838657.1"/>
</dbReference>
<sequence>MQTNIEYTLLDSISFDVPRLLSVRNGNGAKVGGARVTAIGINFGAASISEAQTIRIGQSTCTSTLWLSDSHMVGLARSGTQAGLSVEVQAGYTTSRSISKEDAYSYDSPSLSTVLVSNRPNAGSLAHLTVLGVNLASFDPTLAVRAGCTASASTLWASDTSVVTAPASGSSGSSFLSVTVGARSLQGLASAGTFTGGFSFDGPAFGLPEWRLRNLGEDSSIIISMLGTSFGRWDASVQGKIANTAAQSTVWTSDSQLGCMPSHGVGRTQRAQLTMSSLTHTQTEVLSYDAQRASSVSSSNGATGFLRPVTASGAHWGQVNLSPCSRVSGTSSPVTSWRSTSAVTLRPSPGLLGSHRLAITSMLSTTSLTHFLSFDSLSTSAIFPSNVAKTPVSLMLQLGSDFGASEPCLATRMGGTASPSVRWLSESSIVSLRSSGGNDGYPTRPVVLSGSAQPASLTGLYSYDSPSLSTVLVSNRPNAGSLAHLTVLGVNLASFDLTLAVRAGCTASASTLWASDTSVVTAPASGSSGSSFLSVTVGARSLQGLASAGTVTGGFSFDGPAFGLPEWRLRNLGEDSSIIISMLGTSFGRWDASVQGKIANTAAQSTVWTSDSQLGCMPSHGVGRTQRAQLTMSSLTHTQTEVLSYDAQRASSVSSSNGATGFLRPVTASGAHWGQVNLSPCSRVSGTSSPVTSWRSTSAVTLRPSPGLLGSHRLAITSMLSTTSLTHFLSFDSLSTSAIFPSNVAKTPVSLMLQLGSDFGASEPCLATRMGGTASPSVRWLSESSIVSLRSSGGNDGYPTRPVVLSGSAQPASLTGLYSYDSPSLSTVLVSNRPNAGSLAHLTVLGVNLASFDLTLAVRAGCTASASTLWASDTSVVTAPASGSSGSSFLSVTVGARSLQGLASAGTVTGGFSFDGPAFGLPEWRLRNLGEDSSIIISMLGTSFGRWDASVQGKIANTAAQSTVWTSDSQLGCMPSHGVGRTQRAQLTMSSLTHTQTEVLSYDAQRASSVSSSNGATGFLRPVTASGAHWGQVNLSPCSRVSGTSSPVTSWRSTSAVTLRPSPGLLGSHRLAITSMLSTTSLTHFLSFDSLSTSAIFPSNVAKTPVSLMLQLGSDFGASEPCLATRMGGTASPSVRWLSESSIVSLRSSGGNDGYPTRPVVLSGSAQPASLTGSYSYDKSVFNLASHPANGPMTGAVWVSVLGKDFAVVDYTGRARLGATSAEASRWTSDTSIWLQSAASTGTSLSIRFTSVGDSALSLPLLSGSFTFDSPAVSRLETGNVPAFIINELLTPSDGRLKQVGSFGSFDGSGQTRVGGSSSAFTRWESETCLLSKPSPGSGHTCHVQVTAAAAVGSTEQSISFDSPSLPESSIDLTNVPLTGSVKLSFQGDNFARVSTSALARVKSTSSPSTQWLSTSSVIAKQPCVTEQRAFVALTADKSVGTSQEYISADAPSLSSFSQKAGKVLFDFLIHHANSGRTGGDSFLAVGSSLGSVDVSTQLRVASTACESSIWSSTSSVSCSVAAGSEVSANALVTLAQQAGSLSAVFSYNLPTLSSIFPVNVPMSDQQSYLVTAFGSNLQAWDLSPSLFIGHTICLFTRWQSDSSLLCSVADRYSALSNDTAASLRLSLFNNGQILSVTQALSYDMIVYQTSWTTVAAEEEELAGSTTTWLSHSTSSDLSTSPLDMALPSTTPEPLPPTDPGAAYNASLEPCVLNASWQHIIDNLHDPTESATPARYSFATGGLGDRMVKDVEEAWVCQYGHPCAMKLGAGETTGEMPAYCFIYDEISETFREWGILSEIGLD</sequence>